<dbReference type="AlphaFoldDB" id="A0A1G7LJJ9"/>
<gene>
    <name evidence="7" type="ORF">SAMN05192586_106100</name>
</gene>
<evidence type="ECO:0000256" key="2">
    <source>
        <dbReference type="ARBA" id="ARBA00022692"/>
    </source>
</evidence>
<feature type="transmembrane region" description="Helical" evidence="5">
    <location>
        <begin position="201"/>
        <end position="225"/>
    </location>
</feature>
<dbReference type="CDD" id="cd06261">
    <property type="entry name" value="TM_PBP2"/>
    <property type="match status" value="1"/>
</dbReference>
<dbReference type="InterPro" id="IPR035906">
    <property type="entry name" value="MetI-like_sf"/>
</dbReference>
<keyword evidence="3 5" id="KW-1133">Transmembrane helix</keyword>
<evidence type="ECO:0000313" key="8">
    <source>
        <dbReference type="Proteomes" id="UP000199355"/>
    </source>
</evidence>
<dbReference type="Proteomes" id="UP000199355">
    <property type="component" value="Unassembled WGS sequence"/>
</dbReference>
<dbReference type="InterPro" id="IPR049783">
    <property type="entry name" value="ABC_perm_TupB-like"/>
</dbReference>
<evidence type="ECO:0000256" key="5">
    <source>
        <dbReference type="SAM" id="Phobius"/>
    </source>
</evidence>
<feature type="transmembrane region" description="Helical" evidence="5">
    <location>
        <begin position="68"/>
        <end position="85"/>
    </location>
</feature>
<keyword evidence="8" id="KW-1185">Reference proteome</keyword>
<keyword evidence="4 5" id="KW-0472">Membrane</keyword>
<dbReference type="InterPro" id="IPR000515">
    <property type="entry name" value="MetI-like"/>
</dbReference>
<keyword evidence="2 5" id="KW-0812">Transmembrane</keyword>
<organism evidence="7 8">
    <name type="scientific">Desulfovibrio legallii</name>
    <dbReference type="NCBI Taxonomy" id="571438"/>
    <lineage>
        <taxon>Bacteria</taxon>
        <taxon>Pseudomonadati</taxon>
        <taxon>Thermodesulfobacteriota</taxon>
        <taxon>Desulfovibrionia</taxon>
        <taxon>Desulfovibrionales</taxon>
        <taxon>Desulfovibrionaceae</taxon>
        <taxon>Desulfovibrio</taxon>
    </lineage>
</organism>
<evidence type="ECO:0000259" key="6">
    <source>
        <dbReference type="PROSITE" id="PS50928"/>
    </source>
</evidence>
<dbReference type="PANTHER" id="PTHR43632:SF1">
    <property type="entry name" value="PERMEASE COMPONENT OF TUNGSTATE ABC TRANSPORTER"/>
    <property type="match status" value="1"/>
</dbReference>
<accession>A0A1G7LJJ9</accession>
<evidence type="ECO:0000313" key="7">
    <source>
        <dbReference type="EMBL" id="SDF49621.1"/>
    </source>
</evidence>
<proteinExistence type="predicted"/>
<dbReference type="GO" id="GO:0055085">
    <property type="term" value="P:transmembrane transport"/>
    <property type="evidence" value="ECO:0007669"/>
    <property type="project" value="InterPro"/>
</dbReference>
<feature type="transmembrane region" description="Helical" evidence="5">
    <location>
        <begin position="91"/>
        <end position="116"/>
    </location>
</feature>
<dbReference type="EMBL" id="FNBX01000006">
    <property type="protein sequence ID" value="SDF49621.1"/>
    <property type="molecule type" value="Genomic_DNA"/>
</dbReference>
<dbReference type="STRING" id="571438.SAMN05192586_106100"/>
<feature type="transmembrane region" description="Helical" evidence="5">
    <location>
        <begin position="30"/>
        <end position="56"/>
    </location>
</feature>
<dbReference type="SUPFAM" id="SSF161098">
    <property type="entry name" value="MetI-like"/>
    <property type="match status" value="1"/>
</dbReference>
<dbReference type="PANTHER" id="PTHR43632">
    <property type="entry name" value="PERMEASE COMPONENT OF TUNGSTATE ABC TRANSPORTER"/>
    <property type="match status" value="1"/>
</dbReference>
<evidence type="ECO:0000256" key="1">
    <source>
        <dbReference type="ARBA" id="ARBA00004651"/>
    </source>
</evidence>
<feature type="transmembrane region" description="Helical" evidence="5">
    <location>
        <begin position="154"/>
        <end position="181"/>
    </location>
</feature>
<sequence>MDYLINGFQSALHLLTRMDAATFSAIEATLASTCLAMAAALLLGLPLGFLLGYCAFPGRRALRLASDTLLAFPTVLIGLLIYTLITARGPLGAYGLLFTLRGMAIGQAVLALPIVVSWTAQAVEDLDPRCRETLLTLGADGRQLALCSLWECRYAVGMVCITAFGRVITEVGVAMMLGGNIRYATRTMTTAIALETSKGDFAQGIALGLVLLLMAFFVNLTLAFFRRRSRV</sequence>
<comment type="subcellular location">
    <subcellularLocation>
        <location evidence="1">Cell membrane</location>
        <topology evidence="1">Multi-pass membrane protein</topology>
    </subcellularLocation>
</comment>
<feature type="domain" description="ABC transmembrane type-1" evidence="6">
    <location>
        <begin position="26"/>
        <end position="222"/>
    </location>
</feature>
<dbReference type="Gene3D" id="1.10.3720.10">
    <property type="entry name" value="MetI-like"/>
    <property type="match status" value="1"/>
</dbReference>
<dbReference type="NCBIfam" id="NF038017">
    <property type="entry name" value="ABC_perm1"/>
    <property type="match status" value="1"/>
</dbReference>
<evidence type="ECO:0000256" key="3">
    <source>
        <dbReference type="ARBA" id="ARBA00022989"/>
    </source>
</evidence>
<protein>
    <submittedName>
        <fullName evidence="7">Tungstate transport system permease protein</fullName>
    </submittedName>
</protein>
<dbReference type="OrthoDB" id="9781724at2"/>
<reference evidence="8" key="1">
    <citation type="submission" date="2016-10" db="EMBL/GenBank/DDBJ databases">
        <authorList>
            <person name="Varghese N."/>
            <person name="Submissions S."/>
        </authorList>
    </citation>
    <scope>NUCLEOTIDE SEQUENCE [LARGE SCALE GENOMIC DNA]</scope>
    <source>
        <strain evidence="8">KHC7</strain>
    </source>
</reference>
<evidence type="ECO:0000256" key="4">
    <source>
        <dbReference type="ARBA" id="ARBA00023136"/>
    </source>
</evidence>
<dbReference type="RefSeq" id="WP_092153343.1">
    <property type="nucleotide sequence ID" value="NZ_FNBX01000006.1"/>
</dbReference>
<dbReference type="PROSITE" id="PS50928">
    <property type="entry name" value="ABC_TM1"/>
    <property type="match status" value="1"/>
</dbReference>
<dbReference type="GO" id="GO:0005886">
    <property type="term" value="C:plasma membrane"/>
    <property type="evidence" value="ECO:0007669"/>
    <property type="project" value="UniProtKB-SubCell"/>
</dbReference>
<name>A0A1G7LJJ9_9BACT</name>